<keyword evidence="4" id="KW-0378">Hydrolase</keyword>
<feature type="domain" description="Peptidase M48" evidence="7">
    <location>
        <begin position="130"/>
        <end position="318"/>
    </location>
</feature>
<proteinExistence type="predicted"/>
<comment type="caution">
    <text evidence="8">The sequence shown here is derived from an EMBL/GenBank/DDBJ whole genome shotgun (WGS) entry which is preliminary data.</text>
</comment>
<dbReference type="GO" id="GO:0016020">
    <property type="term" value="C:membrane"/>
    <property type="evidence" value="ECO:0007669"/>
    <property type="project" value="TreeGrafter"/>
</dbReference>
<evidence type="ECO:0000256" key="2">
    <source>
        <dbReference type="ARBA" id="ARBA00022670"/>
    </source>
</evidence>
<evidence type="ECO:0000256" key="3">
    <source>
        <dbReference type="ARBA" id="ARBA00022723"/>
    </source>
</evidence>
<dbReference type="Proteomes" id="UP000292039">
    <property type="component" value="Unassembled WGS sequence"/>
</dbReference>
<keyword evidence="5" id="KW-0862">Zinc</keyword>
<dbReference type="EMBL" id="SGWZ01000003">
    <property type="protein sequence ID" value="RZS69753.1"/>
    <property type="molecule type" value="Genomic_DNA"/>
</dbReference>
<accession>A0A4Q7MPV2</accession>
<evidence type="ECO:0000259" key="7">
    <source>
        <dbReference type="Pfam" id="PF01435"/>
    </source>
</evidence>
<evidence type="ECO:0000256" key="1">
    <source>
        <dbReference type="ARBA" id="ARBA00001947"/>
    </source>
</evidence>
<comment type="cofactor">
    <cofactor evidence="1">
        <name>Zn(2+)</name>
        <dbReference type="ChEBI" id="CHEBI:29105"/>
    </cofactor>
</comment>
<dbReference type="InterPro" id="IPR001915">
    <property type="entry name" value="Peptidase_M48"/>
</dbReference>
<evidence type="ECO:0000313" key="9">
    <source>
        <dbReference type="Proteomes" id="UP000292039"/>
    </source>
</evidence>
<dbReference type="Pfam" id="PF01435">
    <property type="entry name" value="Peptidase_M48"/>
    <property type="match status" value="1"/>
</dbReference>
<dbReference type="GO" id="GO:0004222">
    <property type="term" value="F:metalloendopeptidase activity"/>
    <property type="evidence" value="ECO:0007669"/>
    <property type="project" value="InterPro"/>
</dbReference>
<dbReference type="PANTHER" id="PTHR22726">
    <property type="entry name" value="METALLOENDOPEPTIDASE OMA1"/>
    <property type="match status" value="1"/>
</dbReference>
<keyword evidence="3" id="KW-0479">Metal-binding</keyword>
<dbReference type="Gene3D" id="3.30.2010.10">
    <property type="entry name" value="Metalloproteases ('zincins'), catalytic domain"/>
    <property type="match status" value="1"/>
</dbReference>
<dbReference type="AlphaFoldDB" id="A0A4Q7MPV2"/>
<keyword evidence="2 8" id="KW-0645">Protease</keyword>
<dbReference type="GO" id="GO:0051603">
    <property type="term" value="P:proteolysis involved in protein catabolic process"/>
    <property type="evidence" value="ECO:0007669"/>
    <property type="project" value="TreeGrafter"/>
</dbReference>
<reference evidence="8 9" key="1">
    <citation type="submission" date="2019-02" db="EMBL/GenBank/DDBJ databases">
        <title>Genomic Encyclopedia of Type Strains, Phase IV (KMG-IV): sequencing the most valuable type-strain genomes for metagenomic binning, comparative biology and taxonomic classification.</title>
        <authorList>
            <person name="Goeker M."/>
        </authorList>
    </citation>
    <scope>NUCLEOTIDE SEQUENCE [LARGE SCALE GENOMIC DNA]</scope>
    <source>
        <strain evidence="8 9">DSM 16618</strain>
    </source>
</reference>
<evidence type="ECO:0000256" key="6">
    <source>
        <dbReference type="ARBA" id="ARBA00023049"/>
    </source>
</evidence>
<sequence>MGFLLSAPWPAAAGAAGKIAGWTGRTPIVTEPAGRTVIIISMKMKIASRRHGPAPAFAVRPGQRVLACVLSLAALCTVPSVPAQPVGLPSMGAASATELSPLQERRLGDAIMVQGRMDPSYIGDADLIQYLTELGEGLAKFAPNGQIPVQIFGLKDPTINAFAMPGGYIGVHSGLIVSSESESELAGVVAHEIGHVSQRHIARGLTQQSQNSGVMMAAVAAALLAAVAGGGADLATGLAAFGQAAAIDRQLGFSRDAEREADRAGVEMLRKAGYDPNGMVHMFARLMNASRLNEGTGGGAYASTHPLSLDRMSDMQNRVRMLPPVNHASSPAFWFLRARLRVQQASDPQARQRVEAQLRDEARADSGVRRASALYGQALLALQRNDLEGAGRLLAASRADGMETPQQAALEVEIAWAGKQDARQLAAAAWKRWPEQQLMVRLNAQALQRAGDHAGAVAFLDERLKDDRPVLRDSLLYQLRAQSLEQLGRKAQARRDMARYYRETGALAAAVGQLRQARGMTSDFYEQSQIDAEINDIQRQLEDERVLLERFRAS</sequence>
<dbReference type="InterPro" id="IPR051156">
    <property type="entry name" value="Mito/Outer_Membr_Metalloprot"/>
</dbReference>
<evidence type="ECO:0000256" key="5">
    <source>
        <dbReference type="ARBA" id="ARBA00022833"/>
    </source>
</evidence>
<dbReference type="PANTHER" id="PTHR22726:SF1">
    <property type="entry name" value="METALLOENDOPEPTIDASE OMA1, MITOCHONDRIAL"/>
    <property type="match status" value="1"/>
</dbReference>
<organism evidence="8 9">
    <name type="scientific">Kerstersia gyiorum</name>
    <dbReference type="NCBI Taxonomy" id="206506"/>
    <lineage>
        <taxon>Bacteria</taxon>
        <taxon>Pseudomonadati</taxon>
        <taxon>Pseudomonadota</taxon>
        <taxon>Betaproteobacteria</taxon>
        <taxon>Burkholderiales</taxon>
        <taxon>Alcaligenaceae</taxon>
        <taxon>Kerstersia</taxon>
    </lineage>
</organism>
<dbReference type="GO" id="GO:0046872">
    <property type="term" value="F:metal ion binding"/>
    <property type="evidence" value="ECO:0007669"/>
    <property type="project" value="UniProtKB-KW"/>
</dbReference>
<keyword evidence="6" id="KW-0482">Metalloprotease</keyword>
<evidence type="ECO:0000256" key="4">
    <source>
        <dbReference type="ARBA" id="ARBA00022801"/>
    </source>
</evidence>
<name>A0A4Q7MPV2_9BURK</name>
<evidence type="ECO:0000313" key="8">
    <source>
        <dbReference type="EMBL" id="RZS69753.1"/>
    </source>
</evidence>
<protein>
    <submittedName>
        <fullName evidence="8">Putative Zn-dependent protease</fullName>
    </submittedName>
</protein>
<gene>
    <name evidence="8" type="ORF">EV679_2360</name>
</gene>